<name>W6U100_ECHGR</name>
<keyword evidence="3" id="KW-1185">Reference proteome</keyword>
<feature type="compositionally biased region" description="Basic and acidic residues" evidence="1">
    <location>
        <begin position="1"/>
        <end position="10"/>
    </location>
</feature>
<reference evidence="2 3" key="1">
    <citation type="journal article" date="2013" name="Nat. Genet.">
        <title>The genome of the hydatid tapeworm Echinococcus granulosus.</title>
        <authorList>
            <person name="Zheng H."/>
            <person name="Zhang W."/>
            <person name="Zhang L."/>
            <person name="Zhang Z."/>
            <person name="Li J."/>
            <person name="Lu G."/>
            <person name="Zhu Y."/>
            <person name="Wang Y."/>
            <person name="Huang Y."/>
            <person name="Liu J."/>
            <person name="Kang H."/>
            <person name="Chen J."/>
            <person name="Wang L."/>
            <person name="Chen A."/>
            <person name="Yu S."/>
            <person name="Gao Z."/>
            <person name="Jin L."/>
            <person name="Gu W."/>
            <person name="Wang Z."/>
            <person name="Zhao L."/>
            <person name="Shi B."/>
            <person name="Wen H."/>
            <person name="Lin R."/>
            <person name="Jones M.K."/>
            <person name="Brejova B."/>
            <person name="Vinar T."/>
            <person name="Zhao G."/>
            <person name="McManus D.P."/>
            <person name="Chen Z."/>
            <person name="Zhou Y."/>
            <person name="Wang S."/>
        </authorList>
    </citation>
    <scope>NUCLEOTIDE SEQUENCE [LARGE SCALE GENOMIC DNA]</scope>
</reference>
<accession>W6U100</accession>
<feature type="region of interest" description="Disordered" evidence="1">
    <location>
        <begin position="1"/>
        <end position="33"/>
    </location>
</feature>
<dbReference type="KEGG" id="egl:EGR_11000"/>
<protein>
    <submittedName>
        <fullName evidence="2">Uncharacterized protein</fullName>
    </submittedName>
</protein>
<evidence type="ECO:0000313" key="3">
    <source>
        <dbReference type="Proteomes" id="UP000019149"/>
    </source>
</evidence>
<dbReference type="AlphaFoldDB" id="W6U100"/>
<comment type="caution">
    <text evidence="2">The sequence shown here is derived from an EMBL/GenBank/DDBJ whole genome shotgun (WGS) entry which is preliminary data.</text>
</comment>
<dbReference type="Proteomes" id="UP000019149">
    <property type="component" value="Unassembled WGS sequence"/>
</dbReference>
<gene>
    <name evidence="2" type="ORF">EGR_11000</name>
</gene>
<dbReference type="GeneID" id="36346715"/>
<sequence length="107" mass="11851">MANAVRKFEVGLDSMPNSHKGDQASQTDNSDVKSLGEHYAKLKNQIEVLILSYFNHFSRQYLNSDSFLNIPPALDRDLEKGVSSTTPKAETWFVESEAGVVACGDDK</sequence>
<dbReference type="CTD" id="36346715"/>
<dbReference type="EMBL" id="APAU02000325">
    <property type="protein sequence ID" value="EUB54141.1"/>
    <property type="molecule type" value="Genomic_DNA"/>
</dbReference>
<proteinExistence type="predicted"/>
<evidence type="ECO:0000256" key="1">
    <source>
        <dbReference type="SAM" id="MobiDB-lite"/>
    </source>
</evidence>
<evidence type="ECO:0000313" key="2">
    <source>
        <dbReference type="EMBL" id="EUB54141.1"/>
    </source>
</evidence>
<dbReference type="RefSeq" id="XP_024345337.1">
    <property type="nucleotide sequence ID" value="XM_024500249.1"/>
</dbReference>
<organism evidence="2 3">
    <name type="scientific">Echinococcus granulosus</name>
    <name type="common">Hydatid tapeworm</name>
    <dbReference type="NCBI Taxonomy" id="6210"/>
    <lineage>
        <taxon>Eukaryota</taxon>
        <taxon>Metazoa</taxon>
        <taxon>Spiralia</taxon>
        <taxon>Lophotrochozoa</taxon>
        <taxon>Platyhelminthes</taxon>
        <taxon>Cestoda</taxon>
        <taxon>Eucestoda</taxon>
        <taxon>Cyclophyllidea</taxon>
        <taxon>Taeniidae</taxon>
        <taxon>Echinococcus</taxon>
        <taxon>Echinococcus granulosus group</taxon>
    </lineage>
</organism>